<comment type="caution">
    <text evidence="1">The sequence shown here is derived from an EMBL/GenBank/DDBJ whole genome shotgun (WGS) entry which is preliminary data.</text>
</comment>
<sequence length="261" mass="29877">MWNESITCYSFVSLYLALLSGVLGIDCPEDFMNVNDRFCVLHLSIPFKYCPAHYACANTGRLYGLRLFMIGRNVQLLDALGLQNEHVFTGLHSFLFDASTSSNMDWQSSDPGYNPVTDNGPVNYRWGPDEPSSRTEQLIEWTSNGLRSSTQFVTSNSVVCELSFVPWPSKSLTELFKRNWPRPISNLILASKTVEGCWYTLKVPTIQMCAFKCHLNDYCRSLYYQAAQKICYLSLYIDSRLPDLVNNTTTGNWIRYARTNW</sequence>
<accession>A0A419PQI0</accession>
<name>A0A419PQI0_CLOSI</name>
<proteinExistence type="predicted"/>
<dbReference type="EMBL" id="NIRI02000010">
    <property type="protein sequence ID" value="KAG5454357.1"/>
    <property type="molecule type" value="Genomic_DNA"/>
</dbReference>
<reference evidence="1 2" key="1">
    <citation type="journal article" date="2018" name="Biotechnol. Adv.">
        <title>Improved genomic resources and new bioinformatic workflow for the carcinogenic parasite Clonorchis sinensis: Biotechnological implications.</title>
        <authorList>
            <person name="Wang D."/>
            <person name="Korhonen P.K."/>
            <person name="Gasser R.B."/>
            <person name="Young N.D."/>
        </authorList>
    </citation>
    <scope>NUCLEOTIDE SEQUENCE [LARGE SCALE GENOMIC DNA]</scope>
    <source>
        <strain evidence="1">Cs-k2</strain>
    </source>
</reference>
<reference evidence="1 2" key="2">
    <citation type="journal article" date="2021" name="Genomics">
        <title>High-quality reference genome for Clonorchis sinensis.</title>
        <authorList>
            <person name="Young N.D."/>
            <person name="Stroehlein A.J."/>
            <person name="Kinkar L."/>
            <person name="Wang T."/>
            <person name="Sohn W.M."/>
            <person name="Chang B.C.H."/>
            <person name="Kaur P."/>
            <person name="Weisz D."/>
            <person name="Dudchenko O."/>
            <person name="Aiden E.L."/>
            <person name="Korhonen P.K."/>
            <person name="Gasser R.B."/>
        </authorList>
    </citation>
    <scope>NUCLEOTIDE SEQUENCE [LARGE SCALE GENOMIC DNA]</scope>
    <source>
        <strain evidence="1">Cs-k2</strain>
    </source>
</reference>
<gene>
    <name evidence="1" type="ORF">CSKR_108924</name>
</gene>
<dbReference type="InParanoid" id="A0A419PQI0"/>
<dbReference type="AlphaFoldDB" id="A0A419PQI0"/>
<evidence type="ECO:0000313" key="1">
    <source>
        <dbReference type="EMBL" id="KAG5454357.1"/>
    </source>
</evidence>
<evidence type="ECO:0000313" key="2">
    <source>
        <dbReference type="Proteomes" id="UP000286415"/>
    </source>
</evidence>
<organism evidence="1 2">
    <name type="scientific">Clonorchis sinensis</name>
    <name type="common">Chinese liver fluke</name>
    <dbReference type="NCBI Taxonomy" id="79923"/>
    <lineage>
        <taxon>Eukaryota</taxon>
        <taxon>Metazoa</taxon>
        <taxon>Spiralia</taxon>
        <taxon>Lophotrochozoa</taxon>
        <taxon>Platyhelminthes</taxon>
        <taxon>Trematoda</taxon>
        <taxon>Digenea</taxon>
        <taxon>Opisthorchiida</taxon>
        <taxon>Opisthorchiata</taxon>
        <taxon>Opisthorchiidae</taxon>
        <taxon>Clonorchis</taxon>
    </lineage>
</organism>
<dbReference type="InterPro" id="IPR003609">
    <property type="entry name" value="Pan_app"/>
</dbReference>
<keyword evidence="2" id="KW-1185">Reference proteome</keyword>
<dbReference type="Proteomes" id="UP000286415">
    <property type="component" value="Unassembled WGS sequence"/>
</dbReference>
<protein>
    <submittedName>
        <fullName evidence="1">Uncharacterized protein</fullName>
    </submittedName>
</protein>
<dbReference type="OrthoDB" id="6222038at2759"/>
<dbReference type="Pfam" id="PF00024">
    <property type="entry name" value="PAN_1"/>
    <property type="match status" value="1"/>
</dbReference>
<dbReference type="SUPFAM" id="SSF57414">
    <property type="entry name" value="Hairpin loop containing domain-like"/>
    <property type="match status" value="1"/>
</dbReference>